<keyword evidence="2" id="KW-0479">Metal-binding</keyword>
<dbReference type="GO" id="GO:0000976">
    <property type="term" value="F:transcription cis-regulatory region binding"/>
    <property type="evidence" value="ECO:0007669"/>
    <property type="project" value="TreeGrafter"/>
</dbReference>
<reference evidence="10" key="1">
    <citation type="journal article" date="2020" name="Stud. Mycol.">
        <title>101 Dothideomycetes genomes: a test case for predicting lifestyles and emergence of pathogens.</title>
        <authorList>
            <person name="Haridas S."/>
            <person name="Albert R."/>
            <person name="Binder M."/>
            <person name="Bloem J."/>
            <person name="Labutti K."/>
            <person name="Salamov A."/>
            <person name="Andreopoulos B."/>
            <person name="Baker S."/>
            <person name="Barry K."/>
            <person name="Bills G."/>
            <person name="Bluhm B."/>
            <person name="Cannon C."/>
            <person name="Castanera R."/>
            <person name="Culley D."/>
            <person name="Daum C."/>
            <person name="Ezra D."/>
            <person name="Gonzalez J."/>
            <person name="Henrissat B."/>
            <person name="Kuo A."/>
            <person name="Liang C."/>
            <person name="Lipzen A."/>
            <person name="Lutzoni F."/>
            <person name="Magnuson J."/>
            <person name="Mondo S."/>
            <person name="Nolan M."/>
            <person name="Ohm R."/>
            <person name="Pangilinan J."/>
            <person name="Park H.-J."/>
            <person name="Ramirez L."/>
            <person name="Alfaro M."/>
            <person name="Sun H."/>
            <person name="Tritt A."/>
            <person name="Yoshinaga Y."/>
            <person name="Zwiers L.-H."/>
            <person name="Turgeon B."/>
            <person name="Goodwin S."/>
            <person name="Spatafora J."/>
            <person name="Crous P."/>
            <person name="Grigoriev I."/>
        </authorList>
    </citation>
    <scope>NUCLEOTIDE SEQUENCE</scope>
    <source>
        <strain evidence="10">CBS 113979</strain>
    </source>
</reference>
<keyword evidence="6" id="KW-0539">Nucleus</keyword>
<evidence type="ECO:0000256" key="1">
    <source>
        <dbReference type="ARBA" id="ARBA00004123"/>
    </source>
</evidence>
<evidence type="ECO:0000313" key="10">
    <source>
        <dbReference type="EMBL" id="KAF1980726.1"/>
    </source>
</evidence>
<dbReference type="GO" id="GO:0000981">
    <property type="term" value="F:DNA-binding transcription factor activity, RNA polymerase II-specific"/>
    <property type="evidence" value="ECO:0007669"/>
    <property type="project" value="InterPro"/>
</dbReference>
<dbReference type="SMART" id="SM00066">
    <property type="entry name" value="GAL4"/>
    <property type="match status" value="1"/>
</dbReference>
<evidence type="ECO:0000259" key="9">
    <source>
        <dbReference type="PROSITE" id="PS50048"/>
    </source>
</evidence>
<dbReference type="AlphaFoldDB" id="A0A6G1GIG7"/>
<feature type="compositionally biased region" description="Basic and acidic residues" evidence="7">
    <location>
        <begin position="108"/>
        <end position="118"/>
    </location>
</feature>
<dbReference type="EMBL" id="ML977225">
    <property type="protein sequence ID" value="KAF1980726.1"/>
    <property type="molecule type" value="Genomic_DNA"/>
</dbReference>
<gene>
    <name evidence="10" type="ORF">K402DRAFT_425996</name>
</gene>
<evidence type="ECO:0000256" key="2">
    <source>
        <dbReference type="ARBA" id="ARBA00022723"/>
    </source>
</evidence>
<accession>A0A6G1GIG7</accession>
<dbReference type="GO" id="GO:0005634">
    <property type="term" value="C:nucleus"/>
    <property type="evidence" value="ECO:0007669"/>
    <property type="project" value="UniProtKB-SubCell"/>
</dbReference>
<dbReference type="SMART" id="SM00906">
    <property type="entry name" value="Fungal_trans"/>
    <property type="match status" value="1"/>
</dbReference>
<dbReference type="Proteomes" id="UP000800041">
    <property type="component" value="Unassembled WGS sequence"/>
</dbReference>
<comment type="subcellular location">
    <subcellularLocation>
        <location evidence="1">Nucleus</location>
    </subcellularLocation>
</comment>
<dbReference type="GO" id="GO:0008270">
    <property type="term" value="F:zinc ion binding"/>
    <property type="evidence" value="ECO:0007669"/>
    <property type="project" value="InterPro"/>
</dbReference>
<keyword evidence="8" id="KW-0812">Transmembrane</keyword>
<dbReference type="CDD" id="cd00067">
    <property type="entry name" value="GAL4"/>
    <property type="match status" value="1"/>
</dbReference>
<keyword evidence="8" id="KW-0472">Membrane</keyword>
<keyword evidence="4" id="KW-0238">DNA-binding</keyword>
<dbReference type="PROSITE" id="PS50048">
    <property type="entry name" value="ZN2_CY6_FUNGAL_2"/>
    <property type="match status" value="1"/>
</dbReference>
<dbReference type="OrthoDB" id="4060227at2759"/>
<feature type="region of interest" description="Disordered" evidence="7">
    <location>
        <begin position="108"/>
        <end position="152"/>
    </location>
</feature>
<dbReference type="CDD" id="cd12148">
    <property type="entry name" value="fungal_TF_MHR"/>
    <property type="match status" value="1"/>
</dbReference>
<dbReference type="GO" id="GO:0006351">
    <property type="term" value="P:DNA-templated transcription"/>
    <property type="evidence" value="ECO:0007669"/>
    <property type="project" value="InterPro"/>
</dbReference>
<evidence type="ECO:0000256" key="8">
    <source>
        <dbReference type="SAM" id="Phobius"/>
    </source>
</evidence>
<keyword evidence="11" id="KW-1185">Reference proteome</keyword>
<dbReference type="InterPro" id="IPR007219">
    <property type="entry name" value="XnlR_reg_dom"/>
</dbReference>
<feature type="domain" description="Zn(2)-C6 fungal-type" evidence="9">
    <location>
        <begin position="45"/>
        <end position="77"/>
    </location>
</feature>
<evidence type="ECO:0000256" key="4">
    <source>
        <dbReference type="ARBA" id="ARBA00023125"/>
    </source>
</evidence>
<keyword evidence="8" id="KW-1133">Transmembrane helix</keyword>
<dbReference type="InterPro" id="IPR036864">
    <property type="entry name" value="Zn2-C6_fun-type_DNA-bd_sf"/>
</dbReference>
<evidence type="ECO:0000313" key="11">
    <source>
        <dbReference type="Proteomes" id="UP000800041"/>
    </source>
</evidence>
<dbReference type="Pfam" id="PF00172">
    <property type="entry name" value="Zn_clus"/>
    <property type="match status" value="1"/>
</dbReference>
<evidence type="ECO:0000256" key="6">
    <source>
        <dbReference type="ARBA" id="ARBA00023242"/>
    </source>
</evidence>
<organism evidence="10 11">
    <name type="scientific">Aulographum hederae CBS 113979</name>
    <dbReference type="NCBI Taxonomy" id="1176131"/>
    <lineage>
        <taxon>Eukaryota</taxon>
        <taxon>Fungi</taxon>
        <taxon>Dikarya</taxon>
        <taxon>Ascomycota</taxon>
        <taxon>Pezizomycotina</taxon>
        <taxon>Dothideomycetes</taxon>
        <taxon>Pleosporomycetidae</taxon>
        <taxon>Aulographales</taxon>
        <taxon>Aulographaceae</taxon>
    </lineage>
</organism>
<dbReference type="InterPro" id="IPR001138">
    <property type="entry name" value="Zn2Cys6_DnaBD"/>
</dbReference>
<evidence type="ECO:0000256" key="7">
    <source>
        <dbReference type="SAM" id="MobiDB-lite"/>
    </source>
</evidence>
<proteinExistence type="predicted"/>
<evidence type="ECO:0000256" key="3">
    <source>
        <dbReference type="ARBA" id="ARBA00023015"/>
    </source>
</evidence>
<keyword evidence="3" id="KW-0805">Transcription regulation</keyword>
<dbReference type="SUPFAM" id="SSF57701">
    <property type="entry name" value="Zn2/Cys6 DNA-binding domain"/>
    <property type="match status" value="1"/>
</dbReference>
<dbReference type="InterPro" id="IPR051089">
    <property type="entry name" value="prtT"/>
</dbReference>
<feature type="transmembrane region" description="Helical" evidence="8">
    <location>
        <begin position="513"/>
        <end position="533"/>
    </location>
</feature>
<dbReference type="PROSITE" id="PS00463">
    <property type="entry name" value="ZN2_CY6_FUNGAL_1"/>
    <property type="match status" value="1"/>
</dbReference>
<evidence type="ECO:0000256" key="5">
    <source>
        <dbReference type="ARBA" id="ARBA00023163"/>
    </source>
</evidence>
<feature type="compositionally biased region" description="Polar residues" evidence="7">
    <location>
        <begin position="119"/>
        <end position="136"/>
    </location>
</feature>
<protein>
    <recommendedName>
        <fullName evidence="9">Zn(2)-C6 fungal-type domain-containing protein</fullName>
    </recommendedName>
</protein>
<dbReference type="PANTHER" id="PTHR31845:SF17">
    <property type="entry name" value="ZN(II)2CYS6 TRANSCRIPTION FACTOR (EUROFUNG)"/>
    <property type="match status" value="1"/>
</dbReference>
<dbReference type="Gene3D" id="4.10.240.10">
    <property type="entry name" value="Zn(2)-C6 fungal-type DNA-binding domain"/>
    <property type="match status" value="1"/>
</dbReference>
<keyword evidence="5" id="KW-0804">Transcription</keyword>
<sequence>MPDELDEDERMDDGDMPLAIPVDGYALRESFGDRKPPDISRKITACVACRKQKIKCHMRDGQIPCLRCKKRNLSCTVNRSLQMLLEEDATWKNSITRKVHDLETALADLRDEKRRGRESNQTSPHRASATPVSLPSGNPPASDGEVAPGSFNLPAPGHSAGHQAWEVVMDPESGPATIPASCVGPVAAVPSVARPPGATRVGLDLVDQGVVSYAQAQTLLDLYRERLDHFLFNMLGPEDSLDQIRFSSSLLLAAICTVGSLHSRELGGLYEKCYKGYLDRCAAQTFLKENKPDDIKGFCIGAFWLSEVSWSLSASALRLSTQLQLHRSISKALLGDLQSYHDTRLYYLVYICDHHFSIAYGRPPMARECDSIQAASDFLKTPHIRDDDVRLVSQVNNWRISSSIFETFGSDVDRPILPELLPKIRRFNISLETWRADWTEDLEQFPHVHGHSKTIVELQFYFSKLYLCSLAFRGMNKASDSLPPGMNEVANTAIEAATSILRMLIMDSELQSLLYGLPLYFDTMIAFAIVFLLKVATRFSRTVRTSDAEILALVRDMTEVLHRTVETMHRQHLLRFIAEGVDKLLQKCYEKDPQPTSLLQGDGTSAVGLSSAPTPQAGYSDVLDGDFSWLENICNFDLLSSQNGYQSSESWPFTL</sequence>
<dbReference type="PANTHER" id="PTHR31845">
    <property type="entry name" value="FINGER DOMAIN PROTEIN, PUTATIVE-RELATED"/>
    <property type="match status" value="1"/>
</dbReference>
<name>A0A6G1GIG7_9PEZI</name>